<comment type="caution">
    <text evidence="1">The sequence shown here is derived from an EMBL/GenBank/DDBJ whole genome shotgun (WGS) entry which is preliminary data.</text>
</comment>
<keyword evidence="2" id="KW-1185">Reference proteome</keyword>
<protein>
    <submittedName>
        <fullName evidence="1">Uncharacterized protein</fullName>
    </submittedName>
</protein>
<organism evidence="1 2">
    <name type="scientific">Nocardioides endophyticus</name>
    <dbReference type="NCBI Taxonomy" id="1353775"/>
    <lineage>
        <taxon>Bacteria</taxon>
        <taxon>Bacillati</taxon>
        <taxon>Actinomycetota</taxon>
        <taxon>Actinomycetes</taxon>
        <taxon>Propionibacteriales</taxon>
        <taxon>Nocardioidaceae</taxon>
        <taxon>Nocardioides</taxon>
    </lineage>
</organism>
<accession>A0ABP8YKI6</accession>
<sequence length="73" mass="7884">MSYVVQDIQKVYARAAKRPETEHAEMQDVLEDFLNTMAAEGKVPTFIVPAHGTSTGDASGPFIVFSEAQPSAV</sequence>
<dbReference type="RefSeq" id="WP_345525901.1">
    <property type="nucleotide sequence ID" value="NZ_BAABKN010000009.1"/>
</dbReference>
<dbReference type="EMBL" id="BAABKN010000009">
    <property type="protein sequence ID" value="GAA4731124.1"/>
    <property type="molecule type" value="Genomic_DNA"/>
</dbReference>
<gene>
    <name evidence="1" type="ORF">GCM10023350_13060</name>
</gene>
<reference evidence="2" key="1">
    <citation type="journal article" date="2019" name="Int. J. Syst. Evol. Microbiol.">
        <title>The Global Catalogue of Microorganisms (GCM) 10K type strain sequencing project: providing services to taxonomists for standard genome sequencing and annotation.</title>
        <authorList>
            <consortium name="The Broad Institute Genomics Platform"/>
            <consortium name="The Broad Institute Genome Sequencing Center for Infectious Disease"/>
            <person name="Wu L."/>
            <person name="Ma J."/>
        </authorList>
    </citation>
    <scope>NUCLEOTIDE SEQUENCE [LARGE SCALE GENOMIC DNA]</scope>
    <source>
        <strain evidence="2">JCM 18532</strain>
    </source>
</reference>
<proteinExistence type="predicted"/>
<evidence type="ECO:0000313" key="2">
    <source>
        <dbReference type="Proteomes" id="UP001499882"/>
    </source>
</evidence>
<dbReference type="Proteomes" id="UP001499882">
    <property type="component" value="Unassembled WGS sequence"/>
</dbReference>
<evidence type="ECO:0000313" key="1">
    <source>
        <dbReference type="EMBL" id="GAA4731124.1"/>
    </source>
</evidence>
<name>A0ABP8YKI6_9ACTN</name>